<dbReference type="Proteomes" id="UP000225351">
    <property type="component" value="Segment"/>
</dbReference>
<sequence>MTVPYYVEYNYQKVKVPQEILYYCDKFTMDADREDLRYIDCVYMNMGYYGNDPAQLRRMREEYTRTIPVFE</sequence>
<keyword evidence="2" id="KW-1185">Reference proteome</keyword>
<dbReference type="KEGG" id="vg:65107771"/>
<evidence type="ECO:0000313" key="2">
    <source>
        <dbReference type="Proteomes" id="UP000225351"/>
    </source>
</evidence>
<dbReference type="EMBL" id="KY945241">
    <property type="protein sequence ID" value="ARW56913.1"/>
    <property type="molecule type" value="Genomic_RNA"/>
</dbReference>
<organism evidence="1 2">
    <name type="scientific">Synechococcus phage S-H35</name>
    <dbReference type="NCBI Taxonomy" id="1983572"/>
    <lineage>
        <taxon>Viruses</taxon>
        <taxon>Duplodnaviria</taxon>
        <taxon>Heunggongvirae</taxon>
        <taxon>Uroviricota</taxon>
        <taxon>Caudoviricetes</taxon>
        <taxon>Pantevenvirales</taxon>
        <taxon>Kyanoviridae</taxon>
        <taxon>Shandvirus</taxon>
        <taxon>Shandvirus sh35</taxon>
    </lineage>
</organism>
<accession>A0A1Z1LW76</accession>
<name>A0A1Z1LW76_9CAUD</name>
<reference evidence="1 2" key="1">
    <citation type="submission" date="2017-04" db="EMBL/GenBank/DDBJ databases">
        <title>Isolation and Genetic Analysis of a Novel Cyanophage S-H35 from the Bohai Sea.</title>
        <authorList>
            <person name="Xu X."/>
        </authorList>
    </citation>
    <scope>NUCLEOTIDE SEQUENCE [LARGE SCALE GENOMIC DNA]</scope>
</reference>
<dbReference type="RefSeq" id="YP_010090299.1">
    <property type="nucleotide sequence ID" value="NC_055719.1"/>
</dbReference>
<dbReference type="GeneID" id="65107771"/>
<proteinExistence type="predicted"/>
<evidence type="ECO:0000313" key="1">
    <source>
        <dbReference type="EMBL" id="ARW56913.1"/>
    </source>
</evidence>
<protein>
    <submittedName>
        <fullName evidence="1">Uncharacterized protein</fullName>
    </submittedName>
</protein>